<sequence length="290" mass="34126">MTPHLHTSVEIAGSLENQLFQLAYMIYFLRLSKTQRIKRKLVFKNTNPYWNTMFKGLFRIISDDLFNSIPFVNYHDASSDDEADAVAIAHTYQEPPYKSKEHVLLKGSYQTFSYIDDSLRDKMVNIVYNNEDIMYSGYYKYRDILDYFGNDTKDDEMVSLHIQRKTRDVRDATALPLTPLPMSYYKEALRIANRKKLVVFSDDIAWCINNFGDYVNSDGSDSDYNIYYVKDVSDPEVEFITMSMFQNNILANSYFSLWASFISYYTTKLIIAPKHEYSNELYHKYITHII</sequence>
<dbReference type="InterPro" id="IPR002516">
    <property type="entry name" value="Glyco_trans_11"/>
</dbReference>
<organism evidence="3">
    <name type="scientific">viral metagenome</name>
    <dbReference type="NCBI Taxonomy" id="1070528"/>
    <lineage>
        <taxon>unclassified sequences</taxon>
        <taxon>metagenomes</taxon>
        <taxon>organismal metagenomes</taxon>
    </lineage>
</organism>
<evidence type="ECO:0000313" key="3">
    <source>
        <dbReference type="EMBL" id="QHU31569.1"/>
    </source>
</evidence>
<accession>A0A6C0LKV8</accession>
<dbReference type="GO" id="GO:0016020">
    <property type="term" value="C:membrane"/>
    <property type="evidence" value="ECO:0007669"/>
    <property type="project" value="InterPro"/>
</dbReference>
<dbReference type="PANTHER" id="PTHR11927:SF9">
    <property type="entry name" value="L-FUCOSYLTRANSFERASE"/>
    <property type="match status" value="1"/>
</dbReference>
<dbReference type="GO" id="GO:0005975">
    <property type="term" value="P:carbohydrate metabolic process"/>
    <property type="evidence" value="ECO:0007669"/>
    <property type="project" value="InterPro"/>
</dbReference>
<evidence type="ECO:0000256" key="2">
    <source>
        <dbReference type="ARBA" id="ARBA00022679"/>
    </source>
</evidence>
<proteinExistence type="predicted"/>
<dbReference type="Pfam" id="PF01531">
    <property type="entry name" value="Glyco_transf_11"/>
    <property type="match status" value="1"/>
</dbReference>
<keyword evidence="1" id="KW-0328">Glycosyltransferase</keyword>
<reference evidence="3" key="1">
    <citation type="journal article" date="2020" name="Nature">
        <title>Giant virus diversity and host interactions through global metagenomics.</title>
        <authorList>
            <person name="Schulz F."/>
            <person name="Roux S."/>
            <person name="Paez-Espino D."/>
            <person name="Jungbluth S."/>
            <person name="Walsh D.A."/>
            <person name="Denef V.J."/>
            <person name="McMahon K.D."/>
            <person name="Konstantinidis K.T."/>
            <person name="Eloe-Fadrosh E.A."/>
            <person name="Kyrpides N.C."/>
            <person name="Woyke T."/>
        </authorList>
    </citation>
    <scope>NUCLEOTIDE SEQUENCE</scope>
    <source>
        <strain evidence="3">GVMAG-M-3300027963-21</strain>
    </source>
</reference>
<dbReference type="GO" id="GO:0008107">
    <property type="term" value="F:galactoside 2-alpha-L-fucosyltransferase activity"/>
    <property type="evidence" value="ECO:0007669"/>
    <property type="project" value="InterPro"/>
</dbReference>
<dbReference type="AlphaFoldDB" id="A0A6C0LKV8"/>
<evidence type="ECO:0000256" key="1">
    <source>
        <dbReference type="ARBA" id="ARBA00022676"/>
    </source>
</evidence>
<keyword evidence="2" id="KW-0808">Transferase</keyword>
<dbReference type="PANTHER" id="PTHR11927">
    <property type="entry name" value="GALACTOSIDE 2-L-FUCOSYLTRANSFERASE"/>
    <property type="match status" value="1"/>
</dbReference>
<protein>
    <recommendedName>
        <fullName evidence="4">Glycosyltransferase</fullName>
    </recommendedName>
</protein>
<dbReference type="EMBL" id="MN740530">
    <property type="protein sequence ID" value="QHU31569.1"/>
    <property type="molecule type" value="Genomic_DNA"/>
</dbReference>
<evidence type="ECO:0008006" key="4">
    <source>
        <dbReference type="Google" id="ProtNLM"/>
    </source>
</evidence>
<name>A0A6C0LKV8_9ZZZZ</name>